<comment type="caution">
    <text evidence="1">The sequence shown here is derived from an EMBL/GenBank/DDBJ whole genome shotgun (WGS) entry which is preliminary data.</text>
</comment>
<dbReference type="AlphaFoldDB" id="A0A9D4CGH5"/>
<evidence type="ECO:0000313" key="1">
    <source>
        <dbReference type="EMBL" id="KAH3724274.1"/>
    </source>
</evidence>
<organism evidence="1 2">
    <name type="scientific">Dreissena polymorpha</name>
    <name type="common">Zebra mussel</name>
    <name type="synonym">Mytilus polymorpha</name>
    <dbReference type="NCBI Taxonomy" id="45954"/>
    <lineage>
        <taxon>Eukaryota</taxon>
        <taxon>Metazoa</taxon>
        <taxon>Spiralia</taxon>
        <taxon>Lophotrochozoa</taxon>
        <taxon>Mollusca</taxon>
        <taxon>Bivalvia</taxon>
        <taxon>Autobranchia</taxon>
        <taxon>Heteroconchia</taxon>
        <taxon>Euheterodonta</taxon>
        <taxon>Imparidentia</taxon>
        <taxon>Neoheterodontei</taxon>
        <taxon>Myida</taxon>
        <taxon>Dreissenoidea</taxon>
        <taxon>Dreissenidae</taxon>
        <taxon>Dreissena</taxon>
    </lineage>
</organism>
<gene>
    <name evidence="1" type="ORF">DPMN_050090</name>
</gene>
<protein>
    <submittedName>
        <fullName evidence="1">Uncharacterized protein</fullName>
    </submittedName>
</protein>
<evidence type="ECO:0000313" key="2">
    <source>
        <dbReference type="Proteomes" id="UP000828390"/>
    </source>
</evidence>
<dbReference type="EMBL" id="JAIWYP010000012">
    <property type="protein sequence ID" value="KAH3724274.1"/>
    <property type="molecule type" value="Genomic_DNA"/>
</dbReference>
<dbReference type="Proteomes" id="UP000828390">
    <property type="component" value="Unassembled WGS sequence"/>
</dbReference>
<reference evidence="1" key="2">
    <citation type="submission" date="2020-11" db="EMBL/GenBank/DDBJ databases">
        <authorList>
            <person name="McCartney M.A."/>
            <person name="Auch B."/>
            <person name="Kono T."/>
            <person name="Mallez S."/>
            <person name="Becker A."/>
            <person name="Gohl D.M."/>
            <person name="Silverstein K.A.T."/>
            <person name="Koren S."/>
            <person name="Bechman K.B."/>
            <person name="Herman A."/>
            <person name="Abrahante J.E."/>
            <person name="Garbe J."/>
        </authorList>
    </citation>
    <scope>NUCLEOTIDE SEQUENCE</scope>
    <source>
        <strain evidence="1">Duluth1</strain>
        <tissue evidence="1">Whole animal</tissue>
    </source>
</reference>
<sequence length="131" mass="14531">MQFGRLFLRPLQHYFSASWKWSPSDLLTQIPIHPTLVPHLQWWPDEETLGRSTASSPATFITSHNACEQGMLGRSPGTTQPDNLRIMVSSGISPAHQHSRNASSLSSCISFPITSSGLLCDSVYRQHISRG</sequence>
<proteinExistence type="predicted"/>
<keyword evidence="2" id="KW-1185">Reference proteome</keyword>
<reference evidence="1" key="1">
    <citation type="journal article" date="2019" name="bioRxiv">
        <title>The Genome of the Zebra Mussel, Dreissena polymorpha: A Resource for Invasive Species Research.</title>
        <authorList>
            <person name="McCartney M.A."/>
            <person name="Auch B."/>
            <person name="Kono T."/>
            <person name="Mallez S."/>
            <person name="Zhang Y."/>
            <person name="Obille A."/>
            <person name="Becker A."/>
            <person name="Abrahante J.E."/>
            <person name="Garbe J."/>
            <person name="Badalamenti J.P."/>
            <person name="Herman A."/>
            <person name="Mangelson H."/>
            <person name="Liachko I."/>
            <person name="Sullivan S."/>
            <person name="Sone E.D."/>
            <person name="Koren S."/>
            <person name="Silverstein K.A.T."/>
            <person name="Beckman K.B."/>
            <person name="Gohl D.M."/>
        </authorList>
    </citation>
    <scope>NUCLEOTIDE SEQUENCE</scope>
    <source>
        <strain evidence="1">Duluth1</strain>
        <tissue evidence="1">Whole animal</tissue>
    </source>
</reference>
<accession>A0A9D4CGH5</accession>
<name>A0A9D4CGH5_DREPO</name>